<gene>
    <name evidence="2" type="ORF">ElyMa_001838800</name>
</gene>
<evidence type="ECO:0000313" key="3">
    <source>
        <dbReference type="Proteomes" id="UP000762676"/>
    </source>
</evidence>
<dbReference type="EMBL" id="BMAT01003716">
    <property type="protein sequence ID" value="GFR61149.1"/>
    <property type="molecule type" value="Genomic_DNA"/>
</dbReference>
<feature type="compositionally biased region" description="Low complexity" evidence="1">
    <location>
        <begin position="185"/>
        <end position="203"/>
    </location>
</feature>
<feature type="compositionally biased region" description="Polar residues" evidence="1">
    <location>
        <begin position="123"/>
        <end position="151"/>
    </location>
</feature>
<protein>
    <submittedName>
        <fullName evidence="2">Uncharacterized protein</fullName>
    </submittedName>
</protein>
<comment type="caution">
    <text evidence="2">The sequence shown here is derived from an EMBL/GenBank/DDBJ whole genome shotgun (WGS) entry which is preliminary data.</text>
</comment>
<feature type="compositionally biased region" description="Polar residues" evidence="1">
    <location>
        <begin position="14"/>
        <end position="25"/>
    </location>
</feature>
<feature type="compositionally biased region" description="Low complexity" evidence="1">
    <location>
        <begin position="44"/>
        <end position="87"/>
    </location>
</feature>
<feature type="compositionally biased region" description="Acidic residues" evidence="1">
    <location>
        <begin position="1"/>
        <end position="13"/>
    </location>
</feature>
<sequence length="215" mass="22367">MDDIEEKCEDNLTDSDSTPILSNKSFILPSNAMTTASEQKPAPSTATSLANKTTTTTPYIQSMSHSSTTSAKSSPPSSTKTSSTTSSQVVTQRDDSNQPQEISDSAVTAATCSLAGERPASGKSHQGNLNSGTLIGSQTDHSKKMASSLQQPPSKPASCSSSSVSTAGPASQIGSYNNPKYRIASSLSSSILPTSSSSSSTSPYKRMPHLHKLEK</sequence>
<organism evidence="2 3">
    <name type="scientific">Elysia marginata</name>
    <dbReference type="NCBI Taxonomy" id="1093978"/>
    <lineage>
        <taxon>Eukaryota</taxon>
        <taxon>Metazoa</taxon>
        <taxon>Spiralia</taxon>
        <taxon>Lophotrochozoa</taxon>
        <taxon>Mollusca</taxon>
        <taxon>Gastropoda</taxon>
        <taxon>Heterobranchia</taxon>
        <taxon>Euthyneura</taxon>
        <taxon>Panpulmonata</taxon>
        <taxon>Sacoglossa</taxon>
        <taxon>Placobranchoidea</taxon>
        <taxon>Plakobranchidae</taxon>
        <taxon>Elysia</taxon>
    </lineage>
</organism>
<keyword evidence="3" id="KW-1185">Reference proteome</keyword>
<feature type="compositionally biased region" description="Polar residues" evidence="1">
    <location>
        <begin position="97"/>
        <end position="111"/>
    </location>
</feature>
<proteinExistence type="predicted"/>
<evidence type="ECO:0000256" key="1">
    <source>
        <dbReference type="SAM" id="MobiDB-lite"/>
    </source>
</evidence>
<evidence type="ECO:0000313" key="2">
    <source>
        <dbReference type="EMBL" id="GFR61149.1"/>
    </source>
</evidence>
<reference evidence="2 3" key="1">
    <citation type="journal article" date="2021" name="Elife">
        <title>Chloroplast acquisition without the gene transfer in kleptoplastic sea slugs, Plakobranchus ocellatus.</title>
        <authorList>
            <person name="Maeda T."/>
            <person name="Takahashi S."/>
            <person name="Yoshida T."/>
            <person name="Shimamura S."/>
            <person name="Takaki Y."/>
            <person name="Nagai Y."/>
            <person name="Toyoda A."/>
            <person name="Suzuki Y."/>
            <person name="Arimoto A."/>
            <person name="Ishii H."/>
            <person name="Satoh N."/>
            <person name="Nishiyama T."/>
            <person name="Hasebe M."/>
            <person name="Maruyama T."/>
            <person name="Minagawa J."/>
            <person name="Obokata J."/>
            <person name="Shigenobu S."/>
        </authorList>
    </citation>
    <scope>NUCLEOTIDE SEQUENCE [LARGE SCALE GENOMIC DNA]</scope>
</reference>
<dbReference type="Proteomes" id="UP000762676">
    <property type="component" value="Unassembled WGS sequence"/>
</dbReference>
<feature type="compositionally biased region" description="Basic residues" evidence="1">
    <location>
        <begin position="206"/>
        <end position="215"/>
    </location>
</feature>
<feature type="region of interest" description="Disordered" evidence="1">
    <location>
        <begin position="1"/>
        <end position="215"/>
    </location>
</feature>
<name>A0AAV4EKM5_9GAST</name>
<feature type="compositionally biased region" description="Low complexity" evidence="1">
    <location>
        <begin position="156"/>
        <end position="171"/>
    </location>
</feature>
<dbReference type="AlphaFoldDB" id="A0AAV4EKM5"/>
<accession>A0AAV4EKM5</accession>